<evidence type="ECO:0000313" key="2">
    <source>
        <dbReference type="EMBL" id="OPZ92047.1"/>
    </source>
</evidence>
<proteinExistence type="predicted"/>
<dbReference type="SUPFAM" id="SSF54523">
    <property type="entry name" value="Pili subunits"/>
    <property type="match status" value="1"/>
</dbReference>
<dbReference type="PROSITE" id="PS00409">
    <property type="entry name" value="PROKAR_NTER_METHYL"/>
    <property type="match status" value="1"/>
</dbReference>
<protein>
    <submittedName>
        <fullName evidence="2">Type II secretion system protein G</fullName>
    </submittedName>
</protein>
<dbReference type="GO" id="GO:0015627">
    <property type="term" value="C:type II protein secretion system complex"/>
    <property type="evidence" value="ECO:0007669"/>
    <property type="project" value="InterPro"/>
</dbReference>
<gene>
    <name evidence="2" type="primary">xcpT_3</name>
    <name evidence="2" type="ORF">BWY73_00940</name>
</gene>
<dbReference type="Gene3D" id="3.30.700.10">
    <property type="entry name" value="Glycoprotein, Type 4 Pilin"/>
    <property type="match status" value="1"/>
</dbReference>
<organism evidence="2 3">
    <name type="scientific">candidate division TA06 bacterium ADurb.Bin417</name>
    <dbReference type="NCBI Taxonomy" id="1852828"/>
    <lineage>
        <taxon>Bacteria</taxon>
        <taxon>Bacteria division TA06</taxon>
    </lineage>
</organism>
<sequence length="263" mass="29188">MKRKGFTLIELLVVIAIIAILAAMLLPALARARERSLIASCQNNLKQLHLALELYANDYDGWYPHDKELSLLLPGADTQFAATAKGSLALLISGNYVKNTKVFLCPGDNVNQVPAASYSDFVAVGNKNIRCSYAFAVGYRNTDFVSTKVEQPERIVLLLDRGQQELYTDPYENQPGSESRCATYHNGLRYYARGGARNNHGYVGGNFLYALGNVEFKPCDSFSGTGTGRYGTYANYWPAVNAYNNAGWRNGGRLKKWYGPRAW</sequence>
<dbReference type="PANTHER" id="PTHR30093">
    <property type="entry name" value="GENERAL SECRETION PATHWAY PROTEIN G"/>
    <property type="match status" value="1"/>
</dbReference>
<dbReference type="InterPro" id="IPR012902">
    <property type="entry name" value="N_methyl_site"/>
</dbReference>
<dbReference type="GO" id="GO:0015628">
    <property type="term" value="P:protein secretion by the type II secretion system"/>
    <property type="evidence" value="ECO:0007669"/>
    <property type="project" value="InterPro"/>
</dbReference>
<name>A0A1V5MFM2_UNCT6</name>
<dbReference type="EMBL" id="MWAK01000133">
    <property type="protein sequence ID" value="OPZ92047.1"/>
    <property type="molecule type" value="Genomic_DNA"/>
</dbReference>
<comment type="caution">
    <text evidence="2">The sequence shown here is derived from an EMBL/GenBank/DDBJ whole genome shotgun (WGS) entry which is preliminary data.</text>
</comment>
<dbReference type="Pfam" id="PF07963">
    <property type="entry name" value="N_methyl"/>
    <property type="match status" value="1"/>
</dbReference>
<dbReference type="PANTHER" id="PTHR30093:SF2">
    <property type="entry name" value="TYPE II SECRETION SYSTEM PROTEIN H"/>
    <property type="match status" value="1"/>
</dbReference>
<dbReference type="InterPro" id="IPR045584">
    <property type="entry name" value="Pilin-like"/>
</dbReference>
<dbReference type="AlphaFoldDB" id="A0A1V5MFM2"/>
<reference evidence="2 3" key="1">
    <citation type="submission" date="2017-02" db="EMBL/GenBank/DDBJ databases">
        <title>Delving into the versatile metabolic prowess of the omnipresent phylum Bacteroidetes.</title>
        <authorList>
            <person name="Nobu M.K."/>
            <person name="Mei R."/>
            <person name="Narihiro T."/>
            <person name="Kuroda K."/>
            <person name="Liu W.-T."/>
        </authorList>
    </citation>
    <scope>NUCLEOTIDE SEQUENCE [LARGE SCALE GENOMIC DNA]</scope>
    <source>
        <strain evidence="2">ADurb.Bin417</strain>
    </source>
</reference>
<dbReference type="Proteomes" id="UP000485484">
    <property type="component" value="Unassembled WGS sequence"/>
</dbReference>
<keyword evidence="1" id="KW-0488">Methylation</keyword>
<dbReference type="InterPro" id="IPR000983">
    <property type="entry name" value="Bac_GSPG_pilin"/>
</dbReference>
<evidence type="ECO:0000256" key="1">
    <source>
        <dbReference type="ARBA" id="ARBA00022481"/>
    </source>
</evidence>
<evidence type="ECO:0000313" key="3">
    <source>
        <dbReference type="Proteomes" id="UP000485484"/>
    </source>
</evidence>
<dbReference type="NCBIfam" id="TIGR02532">
    <property type="entry name" value="IV_pilin_GFxxxE"/>
    <property type="match status" value="1"/>
</dbReference>
<dbReference type="PRINTS" id="PR00813">
    <property type="entry name" value="BCTERIALGSPG"/>
</dbReference>
<accession>A0A1V5MFM2</accession>